<keyword evidence="1" id="KW-0472">Membrane</keyword>
<gene>
    <name evidence="2" type="ORF">Lisr_2250</name>
</gene>
<keyword evidence="3" id="KW-1185">Reference proteome</keyword>
<dbReference type="RefSeq" id="WP_058502548.1">
    <property type="nucleotide sequence ID" value="NZ_CAAAJA010000033.1"/>
</dbReference>
<feature type="transmembrane region" description="Helical" evidence="1">
    <location>
        <begin position="12"/>
        <end position="29"/>
    </location>
</feature>
<dbReference type="EMBL" id="LNYH01000141">
    <property type="protein sequence ID" value="KTD15863.1"/>
    <property type="molecule type" value="Genomic_DNA"/>
</dbReference>
<sequence>MNAIITNALTNALHALFLLSYFLLAFWQWQKGNKRFTGCIVSFFFVVFLLKVLGVLVHYLSGNEYVSNLWLAIAMGVILHNYLLIHAMRMPEILRAMTMIFSLLLIGCFIIDDHFIYIAILLITVYLLAALYSEKWTRFGFIAVIVANIIWIVLRESSQLFFGREIPVEWRFDNDVYHLLLIIATFIIYLSIKRGDWSYPKT</sequence>
<dbReference type="PATRIC" id="fig|454.4.peg.2458"/>
<feature type="transmembrane region" description="Helical" evidence="1">
    <location>
        <begin position="65"/>
        <end position="85"/>
    </location>
</feature>
<evidence type="ECO:0000313" key="3">
    <source>
        <dbReference type="Proteomes" id="UP000054761"/>
    </source>
</evidence>
<reference evidence="2 3" key="1">
    <citation type="submission" date="2015-11" db="EMBL/GenBank/DDBJ databases">
        <title>Genomic analysis of 38 Legionella species identifies large and diverse effector repertoires.</title>
        <authorList>
            <person name="Burstein D."/>
            <person name="Amaro F."/>
            <person name="Zusman T."/>
            <person name="Lifshitz Z."/>
            <person name="Cohen O."/>
            <person name="Gilbert J.A."/>
            <person name="Pupko T."/>
            <person name="Shuman H.A."/>
            <person name="Segal G."/>
        </authorList>
    </citation>
    <scope>NUCLEOTIDE SEQUENCE [LARGE SCALE GENOMIC DNA]</scope>
    <source>
        <strain evidence="2 3">Bercovier 4</strain>
    </source>
</reference>
<organism evidence="2 3">
    <name type="scientific">Legionella israelensis</name>
    <dbReference type="NCBI Taxonomy" id="454"/>
    <lineage>
        <taxon>Bacteria</taxon>
        <taxon>Pseudomonadati</taxon>
        <taxon>Pseudomonadota</taxon>
        <taxon>Gammaproteobacteria</taxon>
        <taxon>Legionellales</taxon>
        <taxon>Legionellaceae</taxon>
        <taxon>Legionella</taxon>
    </lineage>
</organism>
<accession>A0A0W0V6W7</accession>
<evidence type="ECO:0000313" key="2">
    <source>
        <dbReference type="EMBL" id="KTD15863.1"/>
    </source>
</evidence>
<evidence type="ECO:0000256" key="1">
    <source>
        <dbReference type="SAM" id="Phobius"/>
    </source>
</evidence>
<comment type="caution">
    <text evidence="2">The sequence shown here is derived from an EMBL/GenBank/DDBJ whole genome shotgun (WGS) entry which is preliminary data.</text>
</comment>
<feature type="transmembrane region" description="Helical" evidence="1">
    <location>
        <begin position="36"/>
        <end position="59"/>
    </location>
</feature>
<protein>
    <submittedName>
        <fullName evidence="2">Uncharacterized protein</fullName>
    </submittedName>
</protein>
<dbReference type="Proteomes" id="UP000054761">
    <property type="component" value="Unassembled WGS sequence"/>
</dbReference>
<dbReference type="AlphaFoldDB" id="A0A0W0V6W7"/>
<name>A0A0W0V6W7_9GAMM</name>
<feature type="transmembrane region" description="Helical" evidence="1">
    <location>
        <begin position="136"/>
        <end position="154"/>
    </location>
</feature>
<keyword evidence="1" id="KW-1133">Transmembrane helix</keyword>
<feature type="transmembrane region" description="Helical" evidence="1">
    <location>
        <begin position="175"/>
        <end position="192"/>
    </location>
</feature>
<keyword evidence="1" id="KW-0812">Transmembrane</keyword>
<dbReference type="OrthoDB" id="5638383at2"/>
<dbReference type="STRING" id="454.Lisr_2250"/>
<feature type="transmembrane region" description="Helical" evidence="1">
    <location>
        <begin position="97"/>
        <end position="130"/>
    </location>
</feature>
<proteinExistence type="predicted"/>